<sequence>MERRSEFQHPHNPHHGGHFNFTGHTTANGLYPSPNNTCGVSVSATTTTVSLPVQFSPGLTNANTHCLMPISHRSISDRHPIVYPGPYL</sequence>
<accession>A0A4S2MSX3</accession>
<dbReference type="InParanoid" id="A0A4S2MSX3"/>
<organism evidence="2 3">
    <name type="scientific">Ascodesmis nigricans</name>
    <dbReference type="NCBI Taxonomy" id="341454"/>
    <lineage>
        <taxon>Eukaryota</taxon>
        <taxon>Fungi</taxon>
        <taxon>Dikarya</taxon>
        <taxon>Ascomycota</taxon>
        <taxon>Pezizomycotina</taxon>
        <taxon>Pezizomycetes</taxon>
        <taxon>Pezizales</taxon>
        <taxon>Ascodesmidaceae</taxon>
        <taxon>Ascodesmis</taxon>
    </lineage>
</organism>
<evidence type="ECO:0000313" key="3">
    <source>
        <dbReference type="Proteomes" id="UP000298138"/>
    </source>
</evidence>
<name>A0A4S2MSX3_9PEZI</name>
<evidence type="ECO:0000256" key="1">
    <source>
        <dbReference type="SAM" id="MobiDB-lite"/>
    </source>
</evidence>
<dbReference type="EMBL" id="ML220130">
    <property type="protein sequence ID" value="TGZ79569.1"/>
    <property type="molecule type" value="Genomic_DNA"/>
</dbReference>
<gene>
    <name evidence="2" type="ORF">EX30DRAFT_78462</name>
</gene>
<proteinExistence type="predicted"/>
<keyword evidence="3" id="KW-1185">Reference proteome</keyword>
<dbReference type="Proteomes" id="UP000298138">
    <property type="component" value="Unassembled WGS sequence"/>
</dbReference>
<protein>
    <submittedName>
        <fullName evidence="2">Uncharacterized protein</fullName>
    </submittedName>
</protein>
<evidence type="ECO:0000313" key="2">
    <source>
        <dbReference type="EMBL" id="TGZ79569.1"/>
    </source>
</evidence>
<reference evidence="2 3" key="1">
    <citation type="submission" date="2019-04" db="EMBL/GenBank/DDBJ databases">
        <title>Comparative genomics and transcriptomics to analyze fruiting body development in filamentous ascomycetes.</title>
        <authorList>
            <consortium name="DOE Joint Genome Institute"/>
            <person name="Lutkenhaus R."/>
            <person name="Traeger S."/>
            <person name="Breuer J."/>
            <person name="Kuo A."/>
            <person name="Lipzen A."/>
            <person name="Pangilinan J."/>
            <person name="Dilworth D."/>
            <person name="Sandor L."/>
            <person name="Poggeler S."/>
            <person name="Barry K."/>
            <person name="Grigoriev I.V."/>
            <person name="Nowrousian M."/>
        </authorList>
    </citation>
    <scope>NUCLEOTIDE SEQUENCE [LARGE SCALE GENOMIC DNA]</scope>
    <source>
        <strain evidence="2 3">CBS 389.68</strain>
    </source>
</reference>
<dbReference type="AlphaFoldDB" id="A0A4S2MSX3"/>
<feature type="region of interest" description="Disordered" evidence="1">
    <location>
        <begin position="1"/>
        <end position="26"/>
    </location>
</feature>